<keyword evidence="4 10" id="KW-0288">FMN</keyword>
<keyword evidence="10" id="KW-0547">Nucleotide-binding</keyword>
<feature type="binding site" evidence="10">
    <location>
        <position position="105"/>
    </location>
    <ligand>
        <name>FMN</name>
        <dbReference type="ChEBI" id="CHEBI:58210"/>
    </ligand>
</feature>
<dbReference type="InterPro" id="IPR018517">
    <property type="entry name" value="tRNA_hU_synthase_CS"/>
</dbReference>
<keyword evidence="7" id="KW-0694">RNA-binding</keyword>
<dbReference type="CDD" id="cd02801">
    <property type="entry name" value="DUS_like_FMN"/>
    <property type="match status" value="1"/>
</dbReference>
<dbReference type="OrthoDB" id="45712at2759"/>
<feature type="binding site" evidence="10">
    <location>
        <begin position="61"/>
        <end position="63"/>
    </location>
    <ligand>
        <name>FMN</name>
        <dbReference type="ChEBI" id="CHEBI:58210"/>
    </ligand>
</feature>
<feature type="binding site" evidence="10">
    <location>
        <begin position="274"/>
        <end position="276"/>
    </location>
    <ligand>
        <name>FMN</name>
        <dbReference type="ChEBI" id="CHEBI:58210"/>
    </ligand>
</feature>
<dbReference type="PIRSF" id="PIRSF006621">
    <property type="entry name" value="Dus"/>
    <property type="match status" value="1"/>
</dbReference>
<feature type="signal peptide" evidence="11">
    <location>
        <begin position="1"/>
        <end position="20"/>
    </location>
</feature>
<keyword evidence="6" id="KW-0521">NADP</keyword>
<protein>
    <recommendedName>
        <fullName evidence="12">DUS-like FMN-binding domain-containing protein</fullName>
    </recommendedName>
</protein>
<dbReference type="InParanoid" id="B5Y4A8"/>
<dbReference type="eggNOG" id="KOG2335">
    <property type="taxonomic scope" value="Eukaryota"/>
</dbReference>
<feature type="chain" id="PRO_5002838363" description="DUS-like FMN-binding domain-containing protein" evidence="11">
    <location>
        <begin position="21"/>
        <end position="321"/>
    </location>
</feature>
<dbReference type="GO" id="GO:0050660">
    <property type="term" value="F:flavin adenine dinucleotide binding"/>
    <property type="evidence" value="ECO:0007669"/>
    <property type="project" value="InterPro"/>
</dbReference>
<dbReference type="GO" id="GO:0017150">
    <property type="term" value="F:tRNA dihydrouridine synthase activity"/>
    <property type="evidence" value="ECO:0007669"/>
    <property type="project" value="InterPro"/>
</dbReference>
<name>B5Y4A8_PHATC</name>
<evidence type="ECO:0000256" key="8">
    <source>
        <dbReference type="ARBA" id="ARBA00023002"/>
    </source>
</evidence>
<feature type="binding site" evidence="10">
    <location>
        <position position="232"/>
    </location>
    <ligand>
        <name>FMN</name>
        <dbReference type="ChEBI" id="CHEBI:58210"/>
    </ligand>
</feature>
<dbReference type="PANTHER" id="PTHR42907:SF1">
    <property type="entry name" value="FMN-LINKED OXIDOREDUCTASES SUPERFAMILY PROTEIN"/>
    <property type="match status" value="1"/>
</dbReference>
<reference evidence="14" key="2">
    <citation type="submission" date="2008-08" db="EMBL/GenBank/DDBJ databases">
        <authorList>
            <consortium name="Diatom Consortium"/>
            <person name="Grigoriev I."/>
            <person name="Grimwood J."/>
            <person name="Kuo A."/>
            <person name="Otillar R.P."/>
            <person name="Salamov A."/>
            <person name="Detter J.C."/>
            <person name="Lindquist E."/>
            <person name="Shapiro H."/>
            <person name="Lucas S."/>
            <person name="Glavina del Rio T."/>
            <person name="Pitluck S."/>
            <person name="Rokhsar D."/>
            <person name="Bowler C."/>
        </authorList>
    </citation>
    <scope>GENOME REANNOTATION</scope>
    <source>
        <strain evidence="14">CCAP 1055/1</strain>
    </source>
</reference>
<dbReference type="SUPFAM" id="SSF51395">
    <property type="entry name" value="FMN-linked oxidoreductases"/>
    <property type="match status" value="1"/>
</dbReference>
<evidence type="ECO:0000256" key="9">
    <source>
        <dbReference type="PIRSR" id="PIRSR006621-1"/>
    </source>
</evidence>
<dbReference type="Proteomes" id="UP000000759">
    <property type="component" value="Chromosome 11"/>
</dbReference>
<keyword evidence="8" id="KW-0560">Oxidoreductase</keyword>
<feature type="binding site" evidence="10">
    <location>
        <position position="185"/>
    </location>
    <ligand>
        <name>FMN</name>
        <dbReference type="ChEBI" id="CHEBI:58210"/>
    </ligand>
</feature>
<gene>
    <name evidence="13" type="ORF">PHATR_28331</name>
</gene>
<dbReference type="Gene3D" id="3.20.20.70">
    <property type="entry name" value="Aldolase class I"/>
    <property type="match status" value="1"/>
</dbReference>
<evidence type="ECO:0000256" key="4">
    <source>
        <dbReference type="ARBA" id="ARBA00022643"/>
    </source>
</evidence>
<dbReference type="KEGG" id="pti:PHATR_28331"/>
<dbReference type="Pfam" id="PF01207">
    <property type="entry name" value="Dus"/>
    <property type="match status" value="1"/>
</dbReference>
<dbReference type="PaxDb" id="2850-Phatr28331"/>
<evidence type="ECO:0000256" key="6">
    <source>
        <dbReference type="ARBA" id="ARBA00022857"/>
    </source>
</evidence>
<dbReference type="RefSeq" id="XP_002185974.1">
    <property type="nucleotide sequence ID" value="XM_002185938.1"/>
</dbReference>
<dbReference type="PROSITE" id="PS01136">
    <property type="entry name" value="UPF0034"/>
    <property type="match status" value="1"/>
</dbReference>
<dbReference type="PANTHER" id="PTHR42907">
    <property type="entry name" value="FMN-LINKED OXIDOREDUCTASES SUPERFAMILY PROTEIN"/>
    <property type="match status" value="1"/>
</dbReference>
<dbReference type="InterPro" id="IPR013785">
    <property type="entry name" value="Aldolase_TIM"/>
</dbReference>
<evidence type="ECO:0000313" key="14">
    <source>
        <dbReference type="Proteomes" id="UP000000759"/>
    </source>
</evidence>
<dbReference type="InterPro" id="IPR001269">
    <property type="entry name" value="DUS_fam"/>
</dbReference>
<keyword evidence="5" id="KW-0819">tRNA processing</keyword>
<evidence type="ECO:0000256" key="7">
    <source>
        <dbReference type="ARBA" id="ARBA00022884"/>
    </source>
</evidence>
<feature type="non-terminal residue" evidence="13">
    <location>
        <position position="321"/>
    </location>
</feature>
<keyword evidence="14" id="KW-1185">Reference proteome</keyword>
<feature type="binding site" evidence="10">
    <location>
        <begin position="305"/>
        <end position="306"/>
    </location>
    <ligand>
        <name>FMN</name>
        <dbReference type="ChEBI" id="CHEBI:58210"/>
    </ligand>
</feature>
<keyword evidence="11" id="KW-0732">Signal</keyword>
<evidence type="ECO:0000256" key="2">
    <source>
        <dbReference type="ARBA" id="ARBA00022555"/>
    </source>
</evidence>
<evidence type="ECO:0000259" key="12">
    <source>
        <dbReference type="Pfam" id="PF01207"/>
    </source>
</evidence>
<keyword evidence="3" id="KW-0285">Flavoprotein</keyword>
<comment type="cofactor">
    <cofactor evidence="1 10">
        <name>FMN</name>
        <dbReference type="ChEBI" id="CHEBI:58210"/>
    </cofactor>
</comment>
<evidence type="ECO:0000256" key="5">
    <source>
        <dbReference type="ARBA" id="ARBA00022694"/>
    </source>
</evidence>
<feature type="domain" description="DUS-like FMN-binding" evidence="12">
    <location>
        <begin position="59"/>
        <end position="317"/>
    </location>
</feature>
<evidence type="ECO:0000313" key="13">
    <source>
        <dbReference type="EMBL" id="ACI65444.1"/>
    </source>
</evidence>
<dbReference type="InterPro" id="IPR004653">
    <property type="entry name" value="DusA"/>
</dbReference>
<organism evidence="13 14">
    <name type="scientific">Phaeodactylum tricornutum (strain CCAP 1055/1)</name>
    <dbReference type="NCBI Taxonomy" id="556484"/>
    <lineage>
        <taxon>Eukaryota</taxon>
        <taxon>Sar</taxon>
        <taxon>Stramenopiles</taxon>
        <taxon>Ochrophyta</taxon>
        <taxon>Bacillariophyta</taxon>
        <taxon>Bacillariophyceae</taxon>
        <taxon>Bacillariophycidae</taxon>
        <taxon>Naviculales</taxon>
        <taxon>Phaeodactylaceae</taxon>
        <taxon>Phaeodactylum</taxon>
    </lineage>
</organism>
<feature type="active site" description="Proton donor" evidence="9">
    <location>
        <position position="136"/>
    </location>
</feature>
<accession>B5Y4A8</accession>
<dbReference type="GeneID" id="7204471"/>
<evidence type="ECO:0000256" key="3">
    <source>
        <dbReference type="ARBA" id="ARBA00022630"/>
    </source>
</evidence>
<dbReference type="AlphaFoldDB" id="B5Y4A8"/>
<evidence type="ECO:0000256" key="1">
    <source>
        <dbReference type="ARBA" id="ARBA00001917"/>
    </source>
</evidence>
<dbReference type="InterPro" id="IPR035587">
    <property type="entry name" value="DUS-like_FMN-bd"/>
</dbReference>
<evidence type="ECO:0000256" key="10">
    <source>
        <dbReference type="PIRSR" id="PIRSR006621-2"/>
    </source>
</evidence>
<proteinExistence type="predicted"/>
<dbReference type="GO" id="GO:0000049">
    <property type="term" value="F:tRNA binding"/>
    <property type="evidence" value="ECO:0007669"/>
    <property type="project" value="UniProtKB-KW"/>
</dbReference>
<dbReference type="EMBL" id="CP001141">
    <property type="protein sequence ID" value="ACI65444.1"/>
    <property type="molecule type" value="Genomic_DNA"/>
</dbReference>
<sequence>MLWNCLIVICLSVMTRLFRGTACALSPLPSPLRNRDSFTSLPLPTVTGDCGNSKELFSIAPMMGHTNRHYRYFVRLFSERTHLYTEMVPASQIVQAFRRAPVVLQIGGGDPEVLRQAAAIGAAYGGYVDINLNCGCPSNAVRGRSAGAALMRDPSHVAHCVEAMQEGIFEMGQGTNKLKPNVTVKHRLGVRDAATFDASADRSKDDAEAYRSCRQFVNAIALTGAVAKCHVHARYGLLGDFTPTTIQNRNVPPLRPSIVNQLAEDFPSVEFVTNGGVKSLDEVSQVVRGGRHGSGVNNVVGAMVGRAAINHPCSFAAADTL</sequence>
<reference evidence="13 14" key="1">
    <citation type="journal article" date="2008" name="Nature">
        <title>The Phaeodactylum genome reveals the evolutionary history of diatom genomes.</title>
        <authorList>
            <person name="Bowler C."/>
            <person name="Allen A.E."/>
            <person name="Badger J.H."/>
            <person name="Grimwood J."/>
            <person name="Jabbari K."/>
            <person name="Kuo A."/>
            <person name="Maheswari U."/>
            <person name="Martens C."/>
            <person name="Maumus F."/>
            <person name="Otillar R.P."/>
            <person name="Rayko E."/>
            <person name="Salamov A."/>
            <person name="Vandepoele K."/>
            <person name="Beszteri B."/>
            <person name="Gruber A."/>
            <person name="Heijde M."/>
            <person name="Katinka M."/>
            <person name="Mock T."/>
            <person name="Valentin K."/>
            <person name="Verret F."/>
            <person name="Berges J.A."/>
            <person name="Brownlee C."/>
            <person name="Cadoret J.P."/>
            <person name="Chiovitti A."/>
            <person name="Choi C.J."/>
            <person name="Coesel S."/>
            <person name="De Martino A."/>
            <person name="Detter J.C."/>
            <person name="Durkin C."/>
            <person name="Falciatore A."/>
            <person name="Fournet J."/>
            <person name="Haruta M."/>
            <person name="Huysman M.J."/>
            <person name="Jenkins B.D."/>
            <person name="Jiroutova K."/>
            <person name="Jorgensen R.E."/>
            <person name="Joubert Y."/>
            <person name="Kaplan A."/>
            <person name="Kroger N."/>
            <person name="Kroth P.G."/>
            <person name="La Roche J."/>
            <person name="Lindquist E."/>
            <person name="Lommer M."/>
            <person name="Martin-Jezequel V."/>
            <person name="Lopez P.J."/>
            <person name="Lucas S."/>
            <person name="Mangogna M."/>
            <person name="McGinnis K."/>
            <person name="Medlin L.K."/>
            <person name="Montsant A."/>
            <person name="Oudot-Le Secq M.P."/>
            <person name="Napoli C."/>
            <person name="Obornik M."/>
            <person name="Parker M.S."/>
            <person name="Petit J.L."/>
            <person name="Porcel B.M."/>
            <person name="Poulsen N."/>
            <person name="Robison M."/>
            <person name="Rychlewski L."/>
            <person name="Rynearson T.A."/>
            <person name="Schmutz J."/>
            <person name="Shapiro H."/>
            <person name="Siaut M."/>
            <person name="Stanley M."/>
            <person name="Sussman M.R."/>
            <person name="Taylor A.R."/>
            <person name="Vardi A."/>
            <person name="von Dassow P."/>
            <person name="Vyverman W."/>
            <person name="Willis A."/>
            <person name="Wyrwicz L.S."/>
            <person name="Rokhsar D.S."/>
            <person name="Weissenbach J."/>
            <person name="Armbrust E.V."/>
            <person name="Green B.R."/>
            <person name="Van de Peer Y."/>
            <person name="Grigoriev I.V."/>
        </authorList>
    </citation>
    <scope>NUCLEOTIDE SEQUENCE [LARGE SCALE GENOMIC DNA]</scope>
    <source>
        <strain evidence="13 14">CCAP 1055/1</strain>
    </source>
</reference>
<evidence type="ECO:0000256" key="11">
    <source>
        <dbReference type="SAM" id="SignalP"/>
    </source>
</evidence>
<keyword evidence="2" id="KW-0820">tRNA-binding</keyword>